<proteinExistence type="predicted"/>
<dbReference type="InterPro" id="IPR004659">
    <property type="entry name" value="RNase_E/G"/>
</dbReference>
<dbReference type="InterPro" id="IPR019307">
    <property type="entry name" value="RNA-bd_AU-1/RNase_E/G"/>
</dbReference>
<dbReference type="Gene3D" id="2.40.50.140">
    <property type="entry name" value="Nucleic acid-binding proteins"/>
    <property type="match status" value="1"/>
</dbReference>
<keyword evidence="3" id="KW-0378">Hydrolase</keyword>
<dbReference type="Pfam" id="PF10150">
    <property type="entry name" value="RNase_E_G"/>
    <property type="match status" value="1"/>
</dbReference>
<keyword evidence="4" id="KW-0460">Magnesium</keyword>
<dbReference type="Proteomes" id="UP001222800">
    <property type="component" value="Chromosome"/>
</dbReference>
<protein>
    <submittedName>
        <fullName evidence="7">Rne/Rng family ribonuclease</fullName>
    </submittedName>
</protein>
<dbReference type="PANTHER" id="PTHR30001:SF0">
    <property type="entry name" value="RIBONUCLEASE G"/>
    <property type="match status" value="1"/>
</dbReference>
<evidence type="ECO:0000313" key="7">
    <source>
        <dbReference type="EMBL" id="WFD11523.1"/>
    </source>
</evidence>
<evidence type="ECO:0000256" key="1">
    <source>
        <dbReference type="ARBA" id="ARBA00001946"/>
    </source>
</evidence>
<accession>A0ABY8EF06</accession>
<dbReference type="CDD" id="cd04453">
    <property type="entry name" value="S1_RNase_E"/>
    <property type="match status" value="1"/>
</dbReference>
<evidence type="ECO:0000256" key="4">
    <source>
        <dbReference type="ARBA" id="ARBA00022842"/>
    </source>
</evidence>
<name>A0ABY8EF06_9FIRM</name>
<evidence type="ECO:0000256" key="3">
    <source>
        <dbReference type="ARBA" id="ARBA00022801"/>
    </source>
</evidence>
<keyword evidence="8" id="KW-1185">Reference proteome</keyword>
<gene>
    <name evidence="7" type="ORF">P4S50_05455</name>
</gene>
<sequence>MKRLLVDIGLYQSKVAYVEDDKIVDLFIQDKMDEKLQGNIYRGIVKNVLLGMEAAFVDIGIDKNAYLKLSKGHNIKTGQEVLVQVNKEAINDKGPKITQEISIPGRYLVLMPTRDDIAISNKIKDKEEIKRIKSIIEEIDIKGMGLIIRTDAIDKEKIDFENDINQTLKTWNEIQTSNKLGMGSKALYKDLDITLKVIRDVFTSDFEKIIVNNKQEYEKIVDVLTKIDKSFKNKVEHFDEGLDLFDYYKVKKDLKTALNRKVWLKNGAYIIIDKTEAMTVIDVNTGKFTGKLGLDETVFKTNLEACKEIARQIRLRNVAGIIIIDFIDMKKDNYKQQILKKLQIYLNKDKTKARVLGMTNLGLVEVVRKKSNDTLDKYFKTECIYCSGQGSLKSKNKILNDIEKEIIRIKKHTNLEKVMFKASNHIFNLVKEDDFKYVKEISKYYDINIEFSEDKDLTPNKIITIY</sequence>
<evidence type="ECO:0000256" key="5">
    <source>
        <dbReference type="ARBA" id="ARBA00022884"/>
    </source>
</evidence>
<evidence type="ECO:0000259" key="6">
    <source>
        <dbReference type="Pfam" id="PF10150"/>
    </source>
</evidence>
<organism evidence="7 8">
    <name type="scientific">Tepidibacter hydrothermalis</name>
    <dbReference type="NCBI Taxonomy" id="3036126"/>
    <lineage>
        <taxon>Bacteria</taxon>
        <taxon>Bacillati</taxon>
        <taxon>Bacillota</taxon>
        <taxon>Clostridia</taxon>
        <taxon>Peptostreptococcales</taxon>
        <taxon>Peptostreptococcaceae</taxon>
        <taxon>Tepidibacter</taxon>
    </lineage>
</organism>
<dbReference type="Gene3D" id="3.40.1260.20">
    <property type="entry name" value="Ribonuclease E, catalytic domain"/>
    <property type="match status" value="1"/>
</dbReference>
<feature type="domain" description="RNA-binding protein AU-1/Ribonuclease E/G" evidence="6">
    <location>
        <begin position="102"/>
        <end position="370"/>
    </location>
</feature>
<keyword evidence="5" id="KW-0694">RNA-binding</keyword>
<dbReference type="InterPro" id="IPR012340">
    <property type="entry name" value="NA-bd_OB-fold"/>
</dbReference>
<dbReference type="SUPFAM" id="SSF50249">
    <property type="entry name" value="Nucleic acid-binding proteins"/>
    <property type="match status" value="1"/>
</dbReference>
<comment type="cofactor">
    <cofactor evidence="1">
        <name>Mg(2+)</name>
        <dbReference type="ChEBI" id="CHEBI:18420"/>
    </cofactor>
</comment>
<dbReference type="EMBL" id="CP120733">
    <property type="protein sequence ID" value="WFD11523.1"/>
    <property type="molecule type" value="Genomic_DNA"/>
</dbReference>
<dbReference type="RefSeq" id="WP_277733601.1">
    <property type="nucleotide sequence ID" value="NZ_CP120733.1"/>
</dbReference>
<dbReference type="PANTHER" id="PTHR30001">
    <property type="entry name" value="RIBONUCLEASE"/>
    <property type="match status" value="1"/>
</dbReference>
<reference evidence="7 8" key="1">
    <citation type="submission" date="2023-03" db="EMBL/GenBank/DDBJ databases">
        <title>Complete genome sequence of Tepidibacter sp. SWIR-1, isolated from a deep-sea hydrothermal vent.</title>
        <authorList>
            <person name="Li X."/>
        </authorList>
    </citation>
    <scope>NUCLEOTIDE SEQUENCE [LARGE SCALE GENOMIC DNA]</scope>
    <source>
        <strain evidence="7 8">SWIR-1</strain>
    </source>
</reference>
<keyword evidence="2" id="KW-0479">Metal-binding</keyword>
<dbReference type="NCBIfam" id="TIGR00757">
    <property type="entry name" value="RNaseEG"/>
    <property type="match status" value="1"/>
</dbReference>
<evidence type="ECO:0000256" key="2">
    <source>
        <dbReference type="ARBA" id="ARBA00022723"/>
    </source>
</evidence>
<evidence type="ECO:0000313" key="8">
    <source>
        <dbReference type="Proteomes" id="UP001222800"/>
    </source>
</evidence>